<reference evidence="1 2" key="1">
    <citation type="journal article" date="2020" name="Harmful Algae">
        <title>Molecular and morphological characterization of a novel dihydroanatoxin-a producing Microcoleus species (cyanobacteria) from the Russian River, California, USA.</title>
        <authorList>
            <person name="Conklin K.Y."/>
            <person name="Stancheva R."/>
            <person name="Otten T.G."/>
            <person name="Fadness R."/>
            <person name="Boyer G.L."/>
            <person name="Read B."/>
            <person name="Zhang X."/>
            <person name="Sheath R.G."/>
        </authorList>
    </citation>
    <scope>NUCLEOTIDE SEQUENCE [LARGE SCALE GENOMIC DNA]</scope>
    <source>
        <strain evidence="1 2">PTRS2</strain>
    </source>
</reference>
<dbReference type="EMBL" id="JBBLXS010000472">
    <property type="protein sequence ID" value="MEK0187940.1"/>
    <property type="molecule type" value="Genomic_DNA"/>
</dbReference>
<comment type="caution">
    <text evidence="1">The sequence shown here is derived from an EMBL/GenBank/DDBJ whole genome shotgun (WGS) entry which is preliminary data.</text>
</comment>
<dbReference type="Proteomes" id="UP001384579">
    <property type="component" value="Unassembled WGS sequence"/>
</dbReference>
<keyword evidence="2" id="KW-1185">Reference proteome</keyword>
<sequence>MHFIENGNPTLSPGMARTWIDVQGRSEAIAIYQAWAFHPLNSSMLAQRYT</sequence>
<accession>A0ABU8YUF3</accession>
<protein>
    <submittedName>
        <fullName evidence="1">Uncharacterized protein</fullName>
    </submittedName>
</protein>
<evidence type="ECO:0000313" key="2">
    <source>
        <dbReference type="Proteomes" id="UP001384579"/>
    </source>
</evidence>
<name>A0ABU8YUF3_9CYAN</name>
<organism evidence="1 2">
    <name type="scientific">Microcoleus anatoxicus PTRS2</name>
    <dbReference type="NCBI Taxonomy" id="2705321"/>
    <lineage>
        <taxon>Bacteria</taxon>
        <taxon>Bacillati</taxon>
        <taxon>Cyanobacteriota</taxon>
        <taxon>Cyanophyceae</taxon>
        <taxon>Oscillatoriophycideae</taxon>
        <taxon>Oscillatoriales</taxon>
        <taxon>Microcoleaceae</taxon>
        <taxon>Microcoleus</taxon>
        <taxon>Microcoleus anatoxicus</taxon>
    </lineage>
</organism>
<gene>
    <name evidence="1" type="ORF">WMG39_24315</name>
</gene>
<proteinExistence type="predicted"/>
<dbReference type="RefSeq" id="WP_340525555.1">
    <property type="nucleotide sequence ID" value="NZ_JBBLXS010000472.1"/>
</dbReference>
<evidence type="ECO:0000313" key="1">
    <source>
        <dbReference type="EMBL" id="MEK0187940.1"/>
    </source>
</evidence>